<comment type="similarity">
    <text evidence="1 4">Belongs to the carbohydrate kinase PfkB family.</text>
</comment>
<proteinExistence type="inferred from homology"/>
<dbReference type="InterPro" id="IPR011611">
    <property type="entry name" value="PfkB_dom"/>
</dbReference>
<feature type="domain" description="Carbohydrate kinase PfkB" evidence="5">
    <location>
        <begin position="6"/>
        <end position="304"/>
    </location>
</feature>
<dbReference type="InterPro" id="IPR052562">
    <property type="entry name" value="Ketohexokinase-related"/>
</dbReference>
<organism evidence="6">
    <name type="scientific">Rhodopseudomonas palustris (strain BisB18)</name>
    <dbReference type="NCBI Taxonomy" id="316056"/>
    <lineage>
        <taxon>Bacteria</taxon>
        <taxon>Pseudomonadati</taxon>
        <taxon>Pseudomonadota</taxon>
        <taxon>Alphaproteobacteria</taxon>
        <taxon>Hyphomicrobiales</taxon>
        <taxon>Nitrobacteraceae</taxon>
        <taxon>Rhodopseudomonas</taxon>
    </lineage>
</organism>
<dbReference type="KEGG" id="rpc:RPC_1042"/>
<sequence length="320" mass="32678">MSGPFRVVCVGVVTLDALALVPRYPGPDERVIGEQVMIAGGGPAANAAVVLARQGIKAAFIGRVGKDTAGDHAIQMLEAEGVDVSGVLQDGAVATQASCVVVSKDIQTRAIATLAVPALPPIAAFGARAIELIDGAEWVHTDHFGFASASDYLRGRSPSRQPRLSIDAGHPVAGFTLDGLDLYIPTTEALTRQFGLEHTPEGIEQAARLALAGGAAAVVATSGSQGSIAFWSERFAPGQPAGKVAVAARRDIEIVSTLGAGDVFHGGLLAALCRGGDWASVLLQANTTAALSCRALDARSAIPTLSELNEMLTASPSSAV</sequence>
<evidence type="ECO:0000313" key="6">
    <source>
        <dbReference type="EMBL" id="ABD86606.1"/>
    </source>
</evidence>
<name>Q21AI0_RHOPB</name>
<evidence type="ECO:0000256" key="4">
    <source>
        <dbReference type="RuleBase" id="RU003704"/>
    </source>
</evidence>
<evidence type="ECO:0000259" key="5">
    <source>
        <dbReference type="Pfam" id="PF00294"/>
    </source>
</evidence>
<dbReference type="SUPFAM" id="SSF53613">
    <property type="entry name" value="Ribokinase-like"/>
    <property type="match status" value="1"/>
</dbReference>
<dbReference type="HOGENOM" id="CLU_027634_2_2_5"/>
<dbReference type="eggNOG" id="COG0524">
    <property type="taxonomic scope" value="Bacteria"/>
</dbReference>
<dbReference type="RefSeq" id="WP_011471511.1">
    <property type="nucleotide sequence ID" value="NC_007925.1"/>
</dbReference>
<evidence type="ECO:0000256" key="1">
    <source>
        <dbReference type="ARBA" id="ARBA00010688"/>
    </source>
</evidence>
<dbReference type="Gene3D" id="3.40.1190.20">
    <property type="match status" value="1"/>
</dbReference>
<keyword evidence="2 4" id="KW-0808">Transferase</keyword>
<dbReference type="STRING" id="316056.RPC_1042"/>
<keyword evidence="3 4" id="KW-0418">Kinase</keyword>
<dbReference type="EMBL" id="CP000301">
    <property type="protein sequence ID" value="ABD86606.1"/>
    <property type="molecule type" value="Genomic_DNA"/>
</dbReference>
<dbReference type="PRINTS" id="PR00990">
    <property type="entry name" value="RIBOKINASE"/>
</dbReference>
<dbReference type="GO" id="GO:0016301">
    <property type="term" value="F:kinase activity"/>
    <property type="evidence" value="ECO:0007669"/>
    <property type="project" value="UniProtKB-KW"/>
</dbReference>
<dbReference type="PROSITE" id="PS00584">
    <property type="entry name" value="PFKB_KINASES_2"/>
    <property type="match status" value="1"/>
</dbReference>
<dbReference type="AlphaFoldDB" id="Q21AI0"/>
<dbReference type="OrthoDB" id="9792663at2"/>
<reference evidence="6" key="1">
    <citation type="submission" date="2006-03" db="EMBL/GenBank/DDBJ databases">
        <title>Complete sequence of Rhodopseudomonas palustris BisB18.</title>
        <authorList>
            <consortium name="US DOE Joint Genome Institute"/>
            <person name="Copeland A."/>
            <person name="Lucas S."/>
            <person name="Lapidus A."/>
            <person name="Barry K."/>
            <person name="Detter J.C."/>
            <person name="Glavina del Rio T."/>
            <person name="Hammon N."/>
            <person name="Israni S."/>
            <person name="Dalin E."/>
            <person name="Tice H."/>
            <person name="Pitluck S."/>
            <person name="Chain P."/>
            <person name="Malfatti S."/>
            <person name="Shin M."/>
            <person name="Vergez L."/>
            <person name="Schmutz J."/>
            <person name="Larimer F."/>
            <person name="Land M."/>
            <person name="Hauser L."/>
            <person name="Pelletier D.A."/>
            <person name="Kyrpides N."/>
            <person name="Anderson I."/>
            <person name="Oda Y."/>
            <person name="Harwood C.S."/>
            <person name="Richardson P."/>
        </authorList>
    </citation>
    <scope>NUCLEOTIDE SEQUENCE [LARGE SCALE GENOMIC DNA]</scope>
    <source>
        <strain evidence="6">BisB18</strain>
    </source>
</reference>
<dbReference type="InterPro" id="IPR029056">
    <property type="entry name" value="Ribokinase-like"/>
</dbReference>
<dbReference type="Pfam" id="PF00294">
    <property type="entry name" value="PfkB"/>
    <property type="match status" value="1"/>
</dbReference>
<dbReference type="InterPro" id="IPR002173">
    <property type="entry name" value="Carboh/pur_kinase_PfkB_CS"/>
</dbReference>
<dbReference type="PANTHER" id="PTHR42774">
    <property type="entry name" value="PHOSPHOTRANSFERASE SYSTEM TRANSPORT PROTEIN"/>
    <property type="match status" value="1"/>
</dbReference>
<dbReference type="InterPro" id="IPR002139">
    <property type="entry name" value="Ribo/fructo_kinase"/>
</dbReference>
<protein>
    <submittedName>
        <fullName evidence="6">PfkB</fullName>
    </submittedName>
</protein>
<gene>
    <name evidence="6" type="ordered locus">RPC_1042</name>
</gene>
<accession>Q21AI0</accession>
<evidence type="ECO:0000256" key="3">
    <source>
        <dbReference type="ARBA" id="ARBA00022777"/>
    </source>
</evidence>
<dbReference type="PANTHER" id="PTHR42774:SF3">
    <property type="entry name" value="KETOHEXOKINASE"/>
    <property type="match status" value="1"/>
</dbReference>
<evidence type="ECO:0000256" key="2">
    <source>
        <dbReference type="ARBA" id="ARBA00022679"/>
    </source>
</evidence>